<dbReference type="Gene3D" id="3.30.160.60">
    <property type="entry name" value="Classic Zinc Finger"/>
    <property type="match status" value="1"/>
</dbReference>
<feature type="domain" description="B box-type" evidence="4">
    <location>
        <begin position="13"/>
        <end position="59"/>
    </location>
</feature>
<accession>A0A8W8MCJ2</accession>
<keyword evidence="1" id="KW-0479">Metal-binding</keyword>
<evidence type="ECO:0000256" key="1">
    <source>
        <dbReference type="PROSITE-ProRule" id="PRU00024"/>
    </source>
</evidence>
<dbReference type="Pfam" id="PF00643">
    <property type="entry name" value="zf-B_box"/>
    <property type="match status" value="2"/>
</dbReference>
<feature type="compositionally biased region" description="Basic and acidic residues" evidence="3">
    <location>
        <begin position="315"/>
        <end position="325"/>
    </location>
</feature>
<feature type="coiled-coil region" evidence="2">
    <location>
        <begin position="138"/>
        <end position="165"/>
    </location>
</feature>
<dbReference type="InterPro" id="IPR047153">
    <property type="entry name" value="TRIM45/56/19-like"/>
</dbReference>
<feature type="domain" description="B box-type" evidence="4">
    <location>
        <begin position="67"/>
        <end position="108"/>
    </location>
</feature>
<dbReference type="PANTHER" id="PTHR25462:SF296">
    <property type="entry name" value="MEIOTIC P26, ISOFORM F"/>
    <property type="match status" value="1"/>
</dbReference>
<dbReference type="Proteomes" id="UP000005408">
    <property type="component" value="Unassembled WGS sequence"/>
</dbReference>
<reference evidence="5" key="1">
    <citation type="submission" date="2022-08" db="UniProtKB">
        <authorList>
            <consortium name="EnsemblMetazoa"/>
        </authorList>
    </citation>
    <scope>IDENTIFICATION</scope>
    <source>
        <strain evidence="5">05x7-T-G4-1.051#20</strain>
    </source>
</reference>
<dbReference type="PANTHER" id="PTHR25462">
    <property type="entry name" value="BONUS, ISOFORM C-RELATED"/>
    <property type="match status" value="1"/>
</dbReference>
<evidence type="ECO:0000259" key="4">
    <source>
        <dbReference type="PROSITE" id="PS50119"/>
    </source>
</evidence>
<keyword evidence="2" id="KW-0175">Coiled coil</keyword>
<organism evidence="5 6">
    <name type="scientific">Magallana gigas</name>
    <name type="common">Pacific oyster</name>
    <name type="synonym">Crassostrea gigas</name>
    <dbReference type="NCBI Taxonomy" id="29159"/>
    <lineage>
        <taxon>Eukaryota</taxon>
        <taxon>Metazoa</taxon>
        <taxon>Spiralia</taxon>
        <taxon>Lophotrochozoa</taxon>
        <taxon>Mollusca</taxon>
        <taxon>Bivalvia</taxon>
        <taxon>Autobranchia</taxon>
        <taxon>Pteriomorphia</taxon>
        <taxon>Ostreida</taxon>
        <taxon>Ostreoidea</taxon>
        <taxon>Ostreidae</taxon>
        <taxon>Magallana</taxon>
    </lineage>
</organism>
<dbReference type="AlphaFoldDB" id="A0A8W8MCJ2"/>
<protein>
    <recommendedName>
        <fullName evidence="4">B box-type domain-containing protein</fullName>
    </recommendedName>
</protein>
<keyword evidence="1" id="KW-0862">Zinc</keyword>
<dbReference type="SUPFAM" id="SSF57845">
    <property type="entry name" value="B-box zinc-binding domain"/>
    <property type="match status" value="1"/>
</dbReference>
<dbReference type="OMA" id="HQPSPMP"/>
<dbReference type="CDD" id="cd19757">
    <property type="entry name" value="Bbox1"/>
    <property type="match status" value="1"/>
</dbReference>
<keyword evidence="1" id="KW-0863">Zinc-finger</keyword>
<keyword evidence="6" id="KW-1185">Reference proteome</keyword>
<evidence type="ECO:0000313" key="6">
    <source>
        <dbReference type="Proteomes" id="UP000005408"/>
    </source>
</evidence>
<dbReference type="Gene3D" id="4.10.830.40">
    <property type="match status" value="1"/>
</dbReference>
<dbReference type="GO" id="GO:0008270">
    <property type="term" value="F:zinc ion binding"/>
    <property type="evidence" value="ECO:0007669"/>
    <property type="project" value="UniProtKB-KW"/>
</dbReference>
<evidence type="ECO:0000256" key="2">
    <source>
        <dbReference type="SAM" id="Coils"/>
    </source>
</evidence>
<feature type="region of interest" description="Disordered" evidence="3">
    <location>
        <begin position="303"/>
        <end position="325"/>
    </location>
</feature>
<evidence type="ECO:0000256" key="3">
    <source>
        <dbReference type="SAM" id="MobiDB-lite"/>
    </source>
</evidence>
<dbReference type="SMART" id="SM00336">
    <property type="entry name" value="BBOX"/>
    <property type="match status" value="2"/>
</dbReference>
<evidence type="ECO:0000313" key="5">
    <source>
        <dbReference type="EnsemblMetazoa" id="G32923.1:cds"/>
    </source>
</evidence>
<proteinExistence type="predicted"/>
<dbReference type="InterPro" id="IPR000315">
    <property type="entry name" value="Znf_B-box"/>
</dbReference>
<dbReference type="EnsemblMetazoa" id="G32923.1">
    <property type="protein sequence ID" value="G32923.1:cds"/>
    <property type="gene ID" value="G32923"/>
</dbReference>
<sequence>MEEQMYKASTSAQHYLECENCEENPAIFLCKTCPGHLCENCRSEHEQKKITRNHDIISISSNNEGVVELLFCTDHTKKKLECYCDPCGKPVCTECIVQSHNGHAVKTLSVVYNKIKTNMQLKKDEIEKDLIPKYKKLLATEDDKRSSLTKEAEEIENEIKMHTMNMIQIIKTMGKRTMSHLQSEKNRGLQEIDNTKDKIMKRIQWLKQMDSILFAKLQARPTISFFESVDDNGLKNLRILPTQPDFAFDHFKPGNITKYIQDNFGMFPNLHQKQVASLRGLMYEPWTERSKSNSRALTAPFYSQLGRHQPSPMPKGRDASDFDIW</sequence>
<dbReference type="OrthoDB" id="6048578at2759"/>
<name>A0A8W8MCJ2_MAGGI</name>
<dbReference type="PROSITE" id="PS50119">
    <property type="entry name" value="ZF_BBOX"/>
    <property type="match status" value="2"/>
</dbReference>